<sequence length="70" mass="8691">MQHSKRRRAELQARIQDFEERKRNFQQFIVDNLQKIKRQHKHFTECRFAQIVARNVMADILKHTKAMRER</sequence>
<evidence type="ECO:0000313" key="3">
    <source>
        <dbReference type="Proteomes" id="UP000281553"/>
    </source>
</evidence>
<gene>
    <name evidence="2" type="ORF">DILT_LOCUS17718</name>
</gene>
<proteinExistence type="predicted"/>
<dbReference type="Proteomes" id="UP000281553">
    <property type="component" value="Unassembled WGS sequence"/>
</dbReference>
<keyword evidence="3" id="KW-1185">Reference proteome</keyword>
<name>A0A3P7NFA9_DIBLA</name>
<organism evidence="2 3">
    <name type="scientific">Dibothriocephalus latus</name>
    <name type="common">Fish tapeworm</name>
    <name type="synonym">Diphyllobothrium latum</name>
    <dbReference type="NCBI Taxonomy" id="60516"/>
    <lineage>
        <taxon>Eukaryota</taxon>
        <taxon>Metazoa</taxon>
        <taxon>Spiralia</taxon>
        <taxon>Lophotrochozoa</taxon>
        <taxon>Platyhelminthes</taxon>
        <taxon>Cestoda</taxon>
        <taxon>Eucestoda</taxon>
        <taxon>Diphyllobothriidea</taxon>
        <taxon>Diphyllobothriidae</taxon>
        <taxon>Dibothriocephalus</taxon>
    </lineage>
</organism>
<evidence type="ECO:0000313" key="2">
    <source>
        <dbReference type="EMBL" id="VDN38930.1"/>
    </source>
</evidence>
<dbReference type="EMBL" id="UYRU01094239">
    <property type="protein sequence ID" value="VDN38930.1"/>
    <property type="molecule type" value="Genomic_DNA"/>
</dbReference>
<keyword evidence="1" id="KW-0175">Coiled coil</keyword>
<protein>
    <submittedName>
        <fullName evidence="2">Uncharacterized protein</fullName>
    </submittedName>
</protein>
<feature type="coiled-coil region" evidence="1">
    <location>
        <begin position="1"/>
        <end position="28"/>
    </location>
</feature>
<dbReference type="OrthoDB" id="6267507at2759"/>
<reference evidence="2 3" key="1">
    <citation type="submission" date="2018-11" db="EMBL/GenBank/DDBJ databases">
        <authorList>
            <consortium name="Pathogen Informatics"/>
        </authorList>
    </citation>
    <scope>NUCLEOTIDE SEQUENCE [LARGE SCALE GENOMIC DNA]</scope>
</reference>
<accession>A0A3P7NFA9</accession>
<dbReference type="AlphaFoldDB" id="A0A3P7NFA9"/>
<evidence type="ECO:0000256" key="1">
    <source>
        <dbReference type="SAM" id="Coils"/>
    </source>
</evidence>